<dbReference type="Pfam" id="PF05343">
    <property type="entry name" value="Peptidase_M42"/>
    <property type="match status" value="1"/>
</dbReference>
<sequence length="358" mass="39742">MKLNDNTLELMEEITQIIGVSGNEKYISRVLQKHYKKYTDEIIFDNLGSVFAVKRCGKENAKKVIICGHMDEVGFVVNGITDTGLIRVLPLGSIQNQTVLAQRVRLINHEGKEFKGSIIVPNPQADEDKLIKASEILVDIGGTSKEEIAELGIKFGDSIVIDGQFEVLTKGKRILSKAWNNRYGCIMGIELLEALKDIELDVDLYIGSTVQNKVGLRGAQTSTNLIKPDLGIVMECLQANDIKSGDDTVGKLGEGILINYYDKSMMPNRTLLQHLIHICKTNHIKHQYFYSMGDSDAGWIHKLLVGCPTLTTCICARNINTNSSIIDVDDYIAAKEAIINVVKSLNTESINKFKAENR</sequence>
<keyword evidence="2" id="KW-0378">Hydrolase</keyword>
<dbReference type="PANTHER" id="PTHR32481">
    <property type="entry name" value="AMINOPEPTIDASE"/>
    <property type="match status" value="1"/>
</dbReference>
<evidence type="ECO:0000313" key="4">
    <source>
        <dbReference type="EMBL" id="MBU5439636.1"/>
    </source>
</evidence>
<reference evidence="4 5" key="1">
    <citation type="submission" date="2021-06" db="EMBL/GenBank/DDBJ databases">
        <authorList>
            <person name="Sun Q."/>
            <person name="Li D."/>
        </authorList>
    </citation>
    <scope>NUCLEOTIDE SEQUENCE [LARGE SCALE GENOMIC DNA]</scope>
    <source>
        <strain evidence="4 5">MSJ-40</strain>
    </source>
</reference>
<dbReference type="EMBL" id="JAHLPM010000017">
    <property type="protein sequence ID" value="MBU5439636.1"/>
    <property type="molecule type" value="Genomic_DNA"/>
</dbReference>
<evidence type="ECO:0000256" key="2">
    <source>
        <dbReference type="ARBA" id="ARBA00022801"/>
    </source>
</evidence>
<accession>A0ABS6E9P6</accession>
<name>A0ABS6E9P6_9FIRM</name>
<dbReference type="RefSeq" id="WP_216521387.1">
    <property type="nucleotide sequence ID" value="NZ_JAHLPM010000017.1"/>
</dbReference>
<protein>
    <submittedName>
        <fullName evidence="4">M42 family metallopeptidase</fullName>
    </submittedName>
</protein>
<organism evidence="4 5">
    <name type="scientific">Tissierella simiarum</name>
    <dbReference type="NCBI Taxonomy" id="2841534"/>
    <lineage>
        <taxon>Bacteria</taxon>
        <taxon>Bacillati</taxon>
        <taxon>Bacillota</taxon>
        <taxon>Tissierellia</taxon>
        <taxon>Tissierellales</taxon>
        <taxon>Tissierellaceae</taxon>
        <taxon>Tissierella</taxon>
    </lineage>
</organism>
<dbReference type="InterPro" id="IPR008007">
    <property type="entry name" value="Peptidase_M42"/>
</dbReference>
<keyword evidence="1" id="KW-0479">Metal-binding</keyword>
<comment type="caution">
    <text evidence="4">The sequence shown here is derived from an EMBL/GenBank/DDBJ whole genome shotgun (WGS) entry which is preliminary data.</text>
</comment>
<dbReference type="Proteomes" id="UP000749471">
    <property type="component" value="Unassembled WGS sequence"/>
</dbReference>
<gene>
    <name evidence="4" type="ORF">KQI42_16600</name>
</gene>
<evidence type="ECO:0000256" key="1">
    <source>
        <dbReference type="ARBA" id="ARBA00022723"/>
    </source>
</evidence>
<dbReference type="PIRSF" id="PIRSF001123">
    <property type="entry name" value="PepA_GA"/>
    <property type="match status" value="1"/>
</dbReference>
<keyword evidence="5" id="KW-1185">Reference proteome</keyword>
<evidence type="ECO:0000313" key="5">
    <source>
        <dbReference type="Proteomes" id="UP000749471"/>
    </source>
</evidence>
<evidence type="ECO:0000256" key="3">
    <source>
        <dbReference type="PIRNR" id="PIRNR001123"/>
    </source>
</evidence>
<dbReference type="InterPro" id="IPR051464">
    <property type="entry name" value="Peptidase_M42_aminopept"/>
</dbReference>
<dbReference type="PANTHER" id="PTHR32481:SF0">
    <property type="entry name" value="AMINOPEPTIDASE YPDE-RELATED"/>
    <property type="match status" value="1"/>
</dbReference>
<comment type="similarity">
    <text evidence="3">Belongs to the peptidase M42 family.</text>
</comment>
<proteinExistence type="inferred from homology"/>